<dbReference type="GO" id="GO:0000381">
    <property type="term" value="P:regulation of alternative mRNA splicing, via spliceosome"/>
    <property type="evidence" value="ECO:0000318"/>
    <property type="project" value="GO_Central"/>
</dbReference>
<dbReference type="InterPro" id="IPR055256">
    <property type="entry name" value="KH_1_KHDC4/BBP-like"/>
</dbReference>
<dbReference type="InParanoid" id="A7RWI4"/>
<organism evidence="3 4">
    <name type="scientific">Nematostella vectensis</name>
    <name type="common">Starlet sea anemone</name>
    <dbReference type="NCBI Taxonomy" id="45351"/>
    <lineage>
        <taxon>Eukaryota</taxon>
        <taxon>Metazoa</taxon>
        <taxon>Cnidaria</taxon>
        <taxon>Anthozoa</taxon>
        <taxon>Hexacorallia</taxon>
        <taxon>Actiniaria</taxon>
        <taxon>Edwardsiidae</taxon>
        <taxon>Nematostella</taxon>
    </lineage>
</organism>
<feature type="non-terminal residue" evidence="3">
    <location>
        <position position="173"/>
    </location>
</feature>
<dbReference type="AlphaFoldDB" id="A7RWI4"/>
<dbReference type="SUPFAM" id="SSF54791">
    <property type="entry name" value="Eukaryotic type KH-domain (KH-domain type I)"/>
    <property type="match status" value="1"/>
</dbReference>
<dbReference type="InterPro" id="IPR045071">
    <property type="entry name" value="BBP-like"/>
</dbReference>
<feature type="domain" description="K Homology" evidence="2">
    <location>
        <begin position="47"/>
        <end position="145"/>
    </location>
</feature>
<dbReference type="InterPro" id="IPR036612">
    <property type="entry name" value="KH_dom_type_1_sf"/>
</dbReference>
<reference evidence="3 4" key="1">
    <citation type="journal article" date="2007" name="Science">
        <title>Sea anemone genome reveals ancestral eumetazoan gene repertoire and genomic organization.</title>
        <authorList>
            <person name="Putnam N.H."/>
            <person name="Srivastava M."/>
            <person name="Hellsten U."/>
            <person name="Dirks B."/>
            <person name="Chapman J."/>
            <person name="Salamov A."/>
            <person name="Terry A."/>
            <person name="Shapiro H."/>
            <person name="Lindquist E."/>
            <person name="Kapitonov V.V."/>
            <person name="Jurka J."/>
            <person name="Genikhovich G."/>
            <person name="Grigoriev I.V."/>
            <person name="Lucas S.M."/>
            <person name="Steele R.E."/>
            <person name="Finnerty J.R."/>
            <person name="Technau U."/>
            <person name="Martindale M.Q."/>
            <person name="Rokhsar D.S."/>
        </authorList>
    </citation>
    <scope>NUCLEOTIDE SEQUENCE [LARGE SCALE GENOMIC DNA]</scope>
    <source>
        <strain evidence="4">CH2 X CH6</strain>
    </source>
</reference>
<proteinExistence type="predicted"/>
<sequence>MESEPNYLQDLLAEKESLDPSFIHCMRLLTSGKRPFPTEEGKLYKPVKLSEKVFIPVKDHPKFNFVGKLLGPRGNTFKRLQNSTGTKMSILGKGSMRDKEKEEELRATEDPKYAHLGEELHVLIEVEAPPGQAHARLGIAIEEIKKYLIPEMNDEIHQEQMREMAILNSIEDT</sequence>
<dbReference type="InterPro" id="IPR004087">
    <property type="entry name" value="KH_dom"/>
</dbReference>
<keyword evidence="4" id="KW-1185">Reference proteome</keyword>
<dbReference type="FunCoup" id="A7RWI4">
    <property type="interactions" value="854"/>
</dbReference>
<dbReference type="Proteomes" id="UP000001593">
    <property type="component" value="Unassembled WGS sequence"/>
</dbReference>
<evidence type="ECO:0000256" key="1">
    <source>
        <dbReference type="ARBA" id="ARBA00022884"/>
    </source>
</evidence>
<dbReference type="Gene3D" id="3.30.1370.10">
    <property type="entry name" value="K Homology domain, type 1"/>
    <property type="match status" value="1"/>
</dbReference>
<dbReference type="PANTHER" id="PTHR11208:SF42">
    <property type="entry name" value="QUAKING RELATED 54B, ISOFORM E"/>
    <property type="match status" value="1"/>
</dbReference>
<dbReference type="GO" id="GO:0005634">
    <property type="term" value="C:nucleus"/>
    <property type="evidence" value="ECO:0000318"/>
    <property type="project" value="GO_Central"/>
</dbReference>
<dbReference type="PANTHER" id="PTHR11208">
    <property type="entry name" value="RNA-BINDING PROTEIN RELATED"/>
    <property type="match status" value="1"/>
</dbReference>
<dbReference type="InterPro" id="IPR032571">
    <property type="entry name" value="Qua1_dom"/>
</dbReference>
<accession>A7RWI4</accession>
<dbReference type="GO" id="GO:0003729">
    <property type="term" value="F:mRNA binding"/>
    <property type="evidence" value="ECO:0000318"/>
    <property type="project" value="GO_Central"/>
</dbReference>
<dbReference type="EMBL" id="DS469547">
    <property type="protein sequence ID" value="EDO44127.1"/>
    <property type="molecule type" value="Genomic_DNA"/>
</dbReference>
<protein>
    <recommendedName>
        <fullName evidence="2">K Homology domain-containing protein</fullName>
    </recommendedName>
</protein>
<evidence type="ECO:0000313" key="3">
    <source>
        <dbReference type="EMBL" id="EDO44127.1"/>
    </source>
</evidence>
<dbReference type="SMART" id="SM00322">
    <property type="entry name" value="KH"/>
    <property type="match status" value="1"/>
</dbReference>
<dbReference type="CDD" id="cd22384">
    <property type="entry name" value="KH-I_KHDRBS"/>
    <property type="match status" value="1"/>
</dbReference>
<name>A7RWI4_NEMVE</name>
<dbReference type="OMA" id="EMNDEIH"/>
<keyword evidence="1" id="KW-0694">RNA-binding</keyword>
<dbReference type="PhylomeDB" id="A7RWI4"/>
<dbReference type="Pfam" id="PF16274">
    <property type="entry name" value="Qua1"/>
    <property type="match status" value="1"/>
</dbReference>
<gene>
    <name evidence="3" type="ORF">NEMVEDRAFT_v1g96060</name>
</gene>
<evidence type="ECO:0000313" key="4">
    <source>
        <dbReference type="Proteomes" id="UP000001593"/>
    </source>
</evidence>
<dbReference type="eggNOG" id="KOG1588">
    <property type="taxonomic scope" value="Eukaryota"/>
</dbReference>
<dbReference type="Pfam" id="PF22675">
    <property type="entry name" value="KH-I_KHDC4-BBP"/>
    <property type="match status" value="1"/>
</dbReference>
<dbReference type="STRING" id="45351.A7RWI4"/>
<dbReference type="HOGENOM" id="CLU_034976_2_0_1"/>
<evidence type="ECO:0000259" key="2">
    <source>
        <dbReference type="SMART" id="SM00322"/>
    </source>
</evidence>